<dbReference type="Proteomes" id="UP000559256">
    <property type="component" value="Unassembled WGS sequence"/>
</dbReference>
<dbReference type="AlphaFoldDB" id="A0A8H5GDP4"/>
<accession>A0A8H5GDP4</accession>
<dbReference type="Pfam" id="PF06985">
    <property type="entry name" value="HET"/>
    <property type="match status" value="1"/>
</dbReference>
<name>A0A8H5GDP4_9AGAR</name>
<feature type="domain" description="DUF8212" evidence="2">
    <location>
        <begin position="243"/>
        <end position="313"/>
    </location>
</feature>
<reference evidence="3 4" key="1">
    <citation type="journal article" date="2020" name="ISME J.">
        <title>Uncovering the hidden diversity of litter-decomposition mechanisms in mushroom-forming fungi.</title>
        <authorList>
            <person name="Floudas D."/>
            <person name="Bentzer J."/>
            <person name="Ahren D."/>
            <person name="Johansson T."/>
            <person name="Persson P."/>
            <person name="Tunlid A."/>
        </authorList>
    </citation>
    <scope>NUCLEOTIDE SEQUENCE [LARGE SCALE GENOMIC DNA]</scope>
    <source>
        <strain evidence="3 4">CBS 291.85</strain>
    </source>
</reference>
<evidence type="ECO:0000259" key="1">
    <source>
        <dbReference type="Pfam" id="PF06985"/>
    </source>
</evidence>
<protein>
    <recommendedName>
        <fullName evidence="5">HET-domain-containing protein</fullName>
    </recommendedName>
</protein>
<dbReference type="InterPro" id="IPR010730">
    <property type="entry name" value="HET"/>
</dbReference>
<sequence>MRLLHTRTLRVQEFFTYIPRYAILSHTWEDEEVTFQDIQNIATLADTCNGRQLTFDDIRAFLPPAQLKKGYTKVVQACVRARNSAFDWIWIDSCCINKESSAELSEAINSMYQYYANAVVCYVYLFDVCGMLHPKNPESNFKKSKWFRRGWTLQELLAPEFISFFDKDWTKIGTRWSLRDLISLVTTIPIDVLERRSIDEYSVAQKMSWAGFRETTRPEDEAYCLMGIFGVSMSPIYGEGGDKAFMRLQQEIIRVSDDRSIFAWISEIGNPWIFTGREERGLLARSPSEFRYSGRVQASKTGSTLGNSPSSYSFNNNGLHIHLPLEPCDFDSGVFLAYLHCQTNDGSYMSVYLRRTTDGYYVRESSSIVVLQPAPPPLDDVRELTVREKPTLRKSRFRLPRAGNSAGKNVVCLLPSAQHFAIRSLLPLPSTSTEFSVEFKTTGTRWTNFASPSKSKAFTLEVDFDDSLAFWGNGWAYGLRIGDKSVDSIDNSCPAADYMLGPLPNSCFVSVCLEMRGDEKMGFEVDYFSPEDSRSEGVATTVDPGLEFLVPSNFKSYDLEEEEERRSWEPFRYITVPHSDFLVLKYIEREKWRWFSSDLDLYSEADSETERRDKGKGRGIEQGGPPTFYVAVGSHQSLPWTHITFNGKSTDDVRADIQSMKEDLYGQTSGTATINHSKLRVQIGPATKLGRESHQLHLEWVEDEDNALYEKIREGTGEE</sequence>
<feature type="domain" description="Heterokaryon incompatibility" evidence="1">
    <location>
        <begin position="21"/>
        <end position="125"/>
    </location>
</feature>
<dbReference type="Pfam" id="PF26640">
    <property type="entry name" value="DUF8212"/>
    <property type="match status" value="1"/>
</dbReference>
<evidence type="ECO:0008006" key="5">
    <source>
        <dbReference type="Google" id="ProtNLM"/>
    </source>
</evidence>
<gene>
    <name evidence="3" type="ORF">D9758_012654</name>
</gene>
<dbReference type="PANTHER" id="PTHR10622">
    <property type="entry name" value="HET DOMAIN-CONTAINING PROTEIN"/>
    <property type="match status" value="1"/>
</dbReference>
<dbReference type="InterPro" id="IPR058525">
    <property type="entry name" value="DUF8212"/>
</dbReference>
<evidence type="ECO:0000313" key="4">
    <source>
        <dbReference type="Proteomes" id="UP000559256"/>
    </source>
</evidence>
<evidence type="ECO:0000259" key="2">
    <source>
        <dbReference type="Pfam" id="PF26640"/>
    </source>
</evidence>
<comment type="caution">
    <text evidence="3">The sequence shown here is derived from an EMBL/GenBank/DDBJ whole genome shotgun (WGS) entry which is preliminary data.</text>
</comment>
<dbReference type="EMBL" id="JAACJM010000035">
    <property type="protein sequence ID" value="KAF5363018.1"/>
    <property type="molecule type" value="Genomic_DNA"/>
</dbReference>
<keyword evidence="4" id="KW-1185">Reference proteome</keyword>
<dbReference type="PANTHER" id="PTHR10622:SF10">
    <property type="entry name" value="HET DOMAIN-CONTAINING PROTEIN"/>
    <property type="match status" value="1"/>
</dbReference>
<proteinExistence type="predicted"/>
<evidence type="ECO:0000313" key="3">
    <source>
        <dbReference type="EMBL" id="KAF5363018.1"/>
    </source>
</evidence>
<organism evidence="3 4">
    <name type="scientific">Tetrapyrgos nigripes</name>
    <dbReference type="NCBI Taxonomy" id="182062"/>
    <lineage>
        <taxon>Eukaryota</taxon>
        <taxon>Fungi</taxon>
        <taxon>Dikarya</taxon>
        <taxon>Basidiomycota</taxon>
        <taxon>Agaricomycotina</taxon>
        <taxon>Agaricomycetes</taxon>
        <taxon>Agaricomycetidae</taxon>
        <taxon>Agaricales</taxon>
        <taxon>Marasmiineae</taxon>
        <taxon>Marasmiaceae</taxon>
        <taxon>Tetrapyrgos</taxon>
    </lineage>
</organism>